<accession>A0A9X0DNZ4</accession>
<dbReference type="SUPFAM" id="SSF49503">
    <property type="entry name" value="Cupredoxins"/>
    <property type="match status" value="1"/>
</dbReference>
<keyword evidence="2" id="KW-1133">Transmembrane helix</keyword>
<keyword evidence="2" id="KW-0472">Membrane</keyword>
<feature type="signal peptide" evidence="3">
    <location>
        <begin position="1"/>
        <end position="19"/>
    </location>
</feature>
<evidence type="ECO:0000256" key="1">
    <source>
        <dbReference type="SAM" id="MobiDB-lite"/>
    </source>
</evidence>
<dbReference type="InterPro" id="IPR052953">
    <property type="entry name" value="Ser-rich/MCO-related"/>
</dbReference>
<dbReference type="AlphaFoldDB" id="A0A9X0DNZ4"/>
<keyword evidence="5" id="KW-1185">Reference proteome</keyword>
<dbReference type="Proteomes" id="UP001152300">
    <property type="component" value="Unassembled WGS sequence"/>
</dbReference>
<dbReference type="OrthoDB" id="5421909at2759"/>
<evidence type="ECO:0000256" key="2">
    <source>
        <dbReference type="SAM" id="Phobius"/>
    </source>
</evidence>
<sequence>MLFTQTLFLSALSISSVFAATNTSTSTPQTHVVRVGSTNNSIKYIPDKISAQVGDVIQFQFAGGNHTVTQSTFDAPCVPISQSTNNTGVFSGFMNVAASLNSTGMVPVFSMPVKVATPMWFYCSQAKHCQKGMVLVVNENTKANASRSLSNFATLSAKAPANLFPTLNGTSSTASTSTSGTSGTSSTSNSNSGSSSGSSSDSSDSDSSNSNSNSDSSSTPDSTATTLSPSASSTSSGTSSSNNGDSSGSAASSASGSASSGSSTTTPALATATANAAPGISTRFAVFGVQNAFTYVGILGVGIWILL</sequence>
<dbReference type="CDD" id="cd00920">
    <property type="entry name" value="Cupredoxin"/>
    <property type="match status" value="1"/>
</dbReference>
<dbReference type="PANTHER" id="PTHR34883">
    <property type="entry name" value="SERINE-RICH PROTEIN, PUTATIVE-RELATED-RELATED"/>
    <property type="match status" value="1"/>
</dbReference>
<gene>
    <name evidence="4" type="ORF">OCU04_002359</name>
</gene>
<keyword evidence="2" id="KW-0812">Transmembrane</keyword>
<keyword evidence="3" id="KW-0732">Signal</keyword>
<feature type="chain" id="PRO_5040800581" description="Phytocyanin domain-containing protein" evidence="3">
    <location>
        <begin position="20"/>
        <end position="307"/>
    </location>
</feature>
<dbReference type="InterPro" id="IPR008972">
    <property type="entry name" value="Cupredoxin"/>
</dbReference>
<organism evidence="4 5">
    <name type="scientific">Sclerotinia nivalis</name>
    <dbReference type="NCBI Taxonomy" id="352851"/>
    <lineage>
        <taxon>Eukaryota</taxon>
        <taxon>Fungi</taxon>
        <taxon>Dikarya</taxon>
        <taxon>Ascomycota</taxon>
        <taxon>Pezizomycotina</taxon>
        <taxon>Leotiomycetes</taxon>
        <taxon>Helotiales</taxon>
        <taxon>Sclerotiniaceae</taxon>
        <taxon>Sclerotinia</taxon>
    </lineage>
</organism>
<protein>
    <recommendedName>
        <fullName evidence="6">Phytocyanin domain-containing protein</fullName>
    </recommendedName>
</protein>
<feature type="region of interest" description="Disordered" evidence="1">
    <location>
        <begin position="170"/>
        <end position="266"/>
    </location>
</feature>
<reference evidence="4" key="1">
    <citation type="submission" date="2022-11" db="EMBL/GenBank/DDBJ databases">
        <title>Genome Resource of Sclerotinia nivalis Strain SnTB1, a Plant Pathogen Isolated from American Ginseng.</title>
        <authorList>
            <person name="Fan S."/>
        </authorList>
    </citation>
    <scope>NUCLEOTIDE SEQUENCE</scope>
    <source>
        <strain evidence="4">SnTB1</strain>
    </source>
</reference>
<comment type="caution">
    <text evidence="4">The sequence shown here is derived from an EMBL/GenBank/DDBJ whole genome shotgun (WGS) entry which is preliminary data.</text>
</comment>
<proteinExistence type="predicted"/>
<feature type="transmembrane region" description="Helical" evidence="2">
    <location>
        <begin position="284"/>
        <end position="306"/>
    </location>
</feature>
<dbReference type="Gene3D" id="2.60.40.420">
    <property type="entry name" value="Cupredoxins - blue copper proteins"/>
    <property type="match status" value="1"/>
</dbReference>
<dbReference type="EMBL" id="JAPEIS010000002">
    <property type="protein sequence ID" value="KAJ8068657.1"/>
    <property type="molecule type" value="Genomic_DNA"/>
</dbReference>
<evidence type="ECO:0008006" key="6">
    <source>
        <dbReference type="Google" id="ProtNLM"/>
    </source>
</evidence>
<evidence type="ECO:0000256" key="3">
    <source>
        <dbReference type="SAM" id="SignalP"/>
    </source>
</evidence>
<evidence type="ECO:0000313" key="4">
    <source>
        <dbReference type="EMBL" id="KAJ8068657.1"/>
    </source>
</evidence>
<evidence type="ECO:0000313" key="5">
    <source>
        <dbReference type="Proteomes" id="UP001152300"/>
    </source>
</evidence>
<name>A0A9X0DNZ4_9HELO</name>
<dbReference type="PANTHER" id="PTHR34883:SF17">
    <property type="entry name" value="CUPREDOXIN"/>
    <property type="match status" value="1"/>
</dbReference>